<keyword evidence="2" id="KW-1185">Reference proteome</keyword>
<comment type="caution">
    <text evidence="1">The sequence shown here is derived from an EMBL/GenBank/DDBJ whole genome shotgun (WGS) entry which is preliminary data.</text>
</comment>
<dbReference type="InterPro" id="IPR031527">
    <property type="entry name" value="DUF5091"/>
</dbReference>
<evidence type="ECO:0000313" key="2">
    <source>
        <dbReference type="Proteomes" id="UP000051530"/>
    </source>
</evidence>
<dbReference type="OrthoDB" id="2193909at2759"/>
<name>A0A0R0LQX9_9MICR</name>
<protein>
    <submittedName>
        <fullName evidence="1">Uncharacterized protein</fullName>
    </submittedName>
</protein>
<sequence>MSTSSILLHLNQILKNPTVDSISNSFINQSYIRLNMIHINPINLKNFKEKLMSIGMLDWIFHESGFIFKFDNFAIDFKGNLSVSLCPPENKNENLLKNDTDDSPFPKIYCIELDFEPILTTPNPYILDQIEEYLKDADVIFFMFYDINTDFEILNNDLSKSIDILTNRIIFRRQNKSE</sequence>
<dbReference type="Proteomes" id="UP000051530">
    <property type="component" value="Unassembled WGS sequence"/>
</dbReference>
<accession>A0A0R0LQX9</accession>
<dbReference type="VEuPathDB" id="MicrosporidiaDB:M153_20057000557"/>
<gene>
    <name evidence="1" type="ORF">M153_20057000557</name>
</gene>
<dbReference type="Pfam" id="PF17012">
    <property type="entry name" value="DUF5091"/>
    <property type="match status" value="1"/>
</dbReference>
<evidence type="ECO:0000313" key="1">
    <source>
        <dbReference type="EMBL" id="KRH91884.1"/>
    </source>
</evidence>
<organism evidence="1 2">
    <name type="scientific">Pseudoloma neurophilia</name>
    <dbReference type="NCBI Taxonomy" id="146866"/>
    <lineage>
        <taxon>Eukaryota</taxon>
        <taxon>Fungi</taxon>
        <taxon>Fungi incertae sedis</taxon>
        <taxon>Microsporidia</taxon>
        <taxon>Pseudoloma</taxon>
    </lineage>
</organism>
<proteinExistence type="predicted"/>
<dbReference type="EMBL" id="LGUB01001426">
    <property type="protein sequence ID" value="KRH91884.1"/>
    <property type="molecule type" value="Genomic_DNA"/>
</dbReference>
<reference evidence="1 2" key="1">
    <citation type="submission" date="2015-07" db="EMBL/GenBank/DDBJ databases">
        <title>The genome of Pseudoloma neurophilia, a relevant intracellular parasite of the zebrafish.</title>
        <authorList>
            <person name="Ndikumana S."/>
            <person name="Pelin A."/>
            <person name="Sanders J."/>
            <person name="Corradi N."/>
        </authorList>
    </citation>
    <scope>NUCLEOTIDE SEQUENCE [LARGE SCALE GENOMIC DNA]</scope>
    <source>
        <strain evidence="1 2">MK1</strain>
    </source>
</reference>
<dbReference type="AlphaFoldDB" id="A0A0R0LQX9"/>